<keyword evidence="5" id="KW-1185">Reference proteome</keyword>
<evidence type="ECO:0000256" key="1">
    <source>
        <dbReference type="ARBA" id="ARBA00023002"/>
    </source>
</evidence>
<dbReference type="Gene3D" id="3.40.50.720">
    <property type="entry name" value="NAD(P)-binding Rossmann-like Domain"/>
    <property type="match status" value="1"/>
</dbReference>
<dbReference type="Gene3D" id="3.30.360.10">
    <property type="entry name" value="Dihydrodipicolinate Reductase, domain 2"/>
    <property type="match status" value="1"/>
</dbReference>
<keyword evidence="1 4" id="KW-0560">Oxidoreductase</keyword>
<feature type="domain" description="GFO/IDH/MocA-like oxidoreductase" evidence="3">
    <location>
        <begin position="145"/>
        <end position="261"/>
    </location>
</feature>
<sequence length="349" mass="38396">MSLKVGIVGIGFMGWMHWLAWKNVGGAEVVAVCSRDAAKRAGDWTTIKGNMGPPGEQVDLSQIKAFETLDAMLADDEIDLIDVCLPPAMHRDAIIACAKAGKNIFCEKPLALNLLDCDAAIEACDQNEVRLFVGHVLPFFTEFSYAVKLIRSGEFGKLLGGNFKRVISDPFWLEDFYNREKVGGPLLDLHVHDAHLIRVLFGMPKTVYSGGRFKNGVPEYCNSVFTFEDADVSVACTGGVVRQQGRPFNHAFEIHLEKATMCFEFAAHADEAETIRLKILKEDGSVERPEDLGDPDSIFAFQREMEELVEAIFTGRDSDSLSGASARDAIAICEAEEKSLLNNTLVELG</sequence>
<evidence type="ECO:0000259" key="2">
    <source>
        <dbReference type="Pfam" id="PF01408"/>
    </source>
</evidence>
<dbReference type="EMBL" id="CP042912">
    <property type="protein sequence ID" value="QEG21804.1"/>
    <property type="molecule type" value="Genomic_DNA"/>
</dbReference>
<accession>A0A5B9P6A6</accession>
<dbReference type="Pfam" id="PF22725">
    <property type="entry name" value="GFO_IDH_MocA_C3"/>
    <property type="match status" value="1"/>
</dbReference>
<evidence type="ECO:0000313" key="4">
    <source>
        <dbReference type="EMBL" id="QEG21804.1"/>
    </source>
</evidence>
<dbReference type="InterPro" id="IPR000683">
    <property type="entry name" value="Gfo/Idh/MocA-like_OxRdtase_N"/>
</dbReference>
<reference evidence="4 5" key="1">
    <citation type="submission" date="2019-08" db="EMBL/GenBank/DDBJ databases">
        <title>Deep-cultivation of Planctomycetes and their phenomic and genomic characterization uncovers novel biology.</title>
        <authorList>
            <person name="Wiegand S."/>
            <person name="Jogler M."/>
            <person name="Boedeker C."/>
            <person name="Pinto D."/>
            <person name="Vollmers J."/>
            <person name="Rivas-Marin E."/>
            <person name="Kohn T."/>
            <person name="Peeters S.H."/>
            <person name="Heuer A."/>
            <person name="Rast P."/>
            <person name="Oberbeckmann S."/>
            <person name="Bunk B."/>
            <person name="Jeske O."/>
            <person name="Meyerdierks A."/>
            <person name="Storesund J.E."/>
            <person name="Kallscheuer N."/>
            <person name="Luecker S."/>
            <person name="Lage O.M."/>
            <person name="Pohl T."/>
            <person name="Merkel B.J."/>
            <person name="Hornburger P."/>
            <person name="Mueller R.-W."/>
            <person name="Bruemmer F."/>
            <person name="Labrenz M."/>
            <person name="Spormann A.M."/>
            <person name="Op den Camp H."/>
            <person name="Overmann J."/>
            <person name="Amann R."/>
            <person name="Jetten M.S.M."/>
            <person name="Mascher T."/>
            <person name="Medema M.H."/>
            <person name="Devos D.P."/>
            <person name="Kaster A.-K."/>
            <person name="Ovreas L."/>
            <person name="Rohde M."/>
            <person name="Galperin M.Y."/>
            <person name="Jogler C."/>
        </authorList>
    </citation>
    <scope>NUCLEOTIDE SEQUENCE [LARGE SCALE GENOMIC DNA]</scope>
    <source>
        <strain evidence="4 5">FC18</strain>
    </source>
</reference>
<dbReference type="STRING" id="980251.GCA_001642875_03264"/>
<name>A0A5B9P6A6_9BACT</name>
<dbReference type="PANTHER" id="PTHR43818">
    <property type="entry name" value="BCDNA.GH03377"/>
    <property type="match status" value="1"/>
</dbReference>
<dbReference type="SUPFAM" id="SSF55347">
    <property type="entry name" value="Glyceraldehyde-3-phosphate dehydrogenase-like, C-terminal domain"/>
    <property type="match status" value="1"/>
</dbReference>
<dbReference type="PANTHER" id="PTHR43818:SF11">
    <property type="entry name" value="BCDNA.GH03377"/>
    <property type="match status" value="1"/>
</dbReference>
<dbReference type="GO" id="GO:0050606">
    <property type="term" value="F:4-carboxy-2-hydroxymuconate semialdehyde hemiacetal dehydrogenase activity"/>
    <property type="evidence" value="ECO:0007669"/>
    <property type="project" value="UniProtKB-EC"/>
</dbReference>
<organism evidence="4 5">
    <name type="scientific">Mariniblastus fucicola</name>
    <dbReference type="NCBI Taxonomy" id="980251"/>
    <lineage>
        <taxon>Bacteria</taxon>
        <taxon>Pseudomonadati</taxon>
        <taxon>Planctomycetota</taxon>
        <taxon>Planctomycetia</taxon>
        <taxon>Pirellulales</taxon>
        <taxon>Pirellulaceae</taxon>
        <taxon>Mariniblastus</taxon>
    </lineage>
</organism>
<evidence type="ECO:0000313" key="5">
    <source>
        <dbReference type="Proteomes" id="UP000322214"/>
    </source>
</evidence>
<dbReference type="Proteomes" id="UP000322214">
    <property type="component" value="Chromosome"/>
</dbReference>
<dbReference type="InterPro" id="IPR050463">
    <property type="entry name" value="Gfo/Idh/MocA_oxidrdct_glycsds"/>
</dbReference>
<dbReference type="OrthoDB" id="9783105at2"/>
<dbReference type="EC" id="1.1.1.312" evidence="4"/>
<proteinExistence type="predicted"/>
<dbReference type="RefSeq" id="WP_075085483.1">
    <property type="nucleotide sequence ID" value="NZ_CP042912.1"/>
</dbReference>
<dbReference type="AlphaFoldDB" id="A0A5B9P6A6"/>
<protein>
    <submittedName>
        <fullName evidence="4">4-carboxy-2-hydroxymuconate-6-semialdehyde dehydrogenase</fullName>
        <ecNumber evidence="4">1.1.1.312</ecNumber>
    </submittedName>
</protein>
<dbReference type="GO" id="GO:0000166">
    <property type="term" value="F:nucleotide binding"/>
    <property type="evidence" value="ECO:0007669"/>
    <property type="project" value="InterPro"/>
</dbReference>
<gene>
    <name evidence="4" type="primary">ligC_1</name>
    <name evidence="4" type="ORF">MFFC18_16630</name>
</gene>
<dbReference type="InterPro" id="IPR036291">
    <property type="entry name" value="NAD(P)-bd_dom_sf"/>
</dbReference>
<feature type="domain" description="Gfo/Idh/MocA-like oxidoreductase N-terminal" evidence="2">
    <location>
        <begin position="3"/>
        <end position="135"/>
    </location>
</feature>
<dbReference type="InterPro" id="IPR055170">
    <property type="entry name" value="GFO_IDH_MocA-like_dom"/>
</dbReference>
<dbReference type="SUPFAM" id="SSF51735">
    <property type="entry name" value="NAD(P)-binding Rossmann-fold domains"/>
    <property type="match status" value="1"/>
</dbReference>
<dbReference type="KEGG" id="mff:MFFC18_16630"/>
<dbReference type="Pfam" id="PF01408">
    <property type="entry name" value="GFO_IDH_MocA"/>
    <property type="match status" value="1"/>
</dbReference>
<evidence type="ECO:0000259" key="3">
    <source>
        <dbReference type="Pfam" id="PF22725"/>
    </source>
</evidence>